<organism evidence="10">
    <name type="scientific">uncultured Cytophagales bacterium</name>
    <dbReference type="NCBI Taxonomy" id="158755"/>
    <lineage>
        <taxon>Bacteria</taxon>
        <taxon>Pseudomonadati</taxon>
        <taxon>Bacteroidota</taxon>
        <taxon>Sphingobacteriia</taxon>
        <taxon>Sphingobacteriales</taxon>
        <taxon>environmental samples</taxon>
    </lineage>
</organism>
<keyword evidence="5 7" id="KW-0472">Membrane</keyword>
<sequence>MKKVLLFLFLLSPFLAQPILAQTRTVAGQVTSMEDNSPLPGVNVVLKGSSSGTVTDGEGRFSIAAATGNTIVFSYIGFTPEEVVVGESSTLNVTLAPDVQTLNEVVVTSFGIAKEKRALGYTVQEIKGTQLTETNQPNALNALRGRLAGVNVTSAGGAPGAGTNILIRGVTSLNPNANNQPLFVVDGIPISNNTNTFGRDAANNTGGDNFQTANRAADINPDDIASISILKGPAASALYGLRAANGAVIITTKSGQAGKARLDFRSTYSFDDVAKTPPMQTAFGNGEGGRYSFPNAQGVNQPNLNTYGPPVREGVPVYNVWDELFRTGHQFQNALTYSGGNEKATFFTSISSLNQTGVLPNSKYNRITTKLAGTLKANDQLSINGSASYIKSGGTNPGGGVANGSIFYAMRHTNTVDMTNYQNPDGTQQVYNANLDNPLYFAENSYLSDDVNRFIGYVGADYTPAKWLTVNYKIGLDQYSDFRERISVPGLIIARLGTVTEQRIGYRELNSNFLATAQKSFGDDFNASLLVGNQFTHIRTSELTATGTEYVVGGFNSINNQSAYTARNFPTERTLIGFFADAKLDWRRTVYLNLTGRNDISSTLPVANRSFFYPSVSLSYIFTETLGLASNPIFNYGKLRASYAEVGKDASPYQTGVYFETYRPFGRTGGARRSTTFGSETLRPERTRGLEFGLELQFLRNRIGIDAAYAIQNSVDQIVPVPVSYGSGYDVYVTNAGEIQNKSLELLLNAKVMQRGAFTWDASLNWSQLRGRVLSMPPGVNEIVFNPETPWVKQIIRAGGRPGDWYGWPYARVEDPNSEYNGQLIILPNGYPDVNGNNYRGRPLAQSDRIGNAFPDWTGGINNSLSWKGVNLSFLFSFRKGGEVFDIARWQRYQTGTGAETDMRYKEVIFKGVRNVGTLDNPEYVPNDIPVELGADEFYRNAFRYRLAAENNGFQDASWIRLQNVTLGYNLPKGLVGRTPFQNIGVSVSANNLWVTTPFVGFDPEASTYGSGSNAYGYVGTNVPATRSIYFGLNVSL</sequence>
<dbReference type="Gene3D" id="2.40.170.20">
    <property type="entry name" value="TonB-dependent receptor, beta-barrel domain"/>
    <property type="match status" value="1"/>
</dbReference>
<feature type="domain" description="TonB-dependent receptor plug" evidence="9">
    <location>
        <begin position="116"/>
        <end position="247"/>
    </location>
</feature>
<evidence type="ECO:0000313" key="10">
    <source>
        <dbReference type="EMBL" id="CAA9277909.1"/>
    </source>
</evidence>
<dbReference type="Pfam" id="PF13715">
    <property type="entry name" value="CarbopepD_reg_2"/>
    <property type="match status" value="1"/>
</dbReference>
<dbReference type="InterPro" id="IPR036942">
    <property type="entry name" value="Beta-barrel_TonB_sf"/>
</dbReference>
<evidence type="ECO:0000256" key="8">
    <source>
        <dbReference type="SAM" id="SignalP"/>
    </source>
</evidence>
<comment type="similarity">
    <text evidence="7">Belongs to the TonB-dependent receptor family.</text>
</comment>
<dbReference type="GO" id="GO:0009279">
    <property type="term" value="C:cell outer membrane"/>
    <property type="evidence" value="ECO:0007669"/>
    <property type="project" value="UniProtKB-SubCell"/>
</dbReference>
<feature type="chain" id="PRO_5026965615" evidence="8">
    <location>
        <begin position="22"/>
        <end position="1037"/>
    </location>
</feature>
<name>A0A6J4JFY0_9SPHI</name>
<gene>
    <name evidence="10" type="ORF">AVDCRST_MAG56-3516</name>
</gene>
<keyword evidence="4 7" id="KW-0812">Transmembrane</keyword>
<keyword evidence="2 7" id="KW-0813">Transport</keyword>
<dbReference type="Gene3D" id="2.170.130.10">
    <property type="entry name" value="TonB-dependent receptor, plug domain"/>
    <property type="match status" value="1"/>
</dbReference>
<evidence type="ECO:0000256" key="3">
    <source>
        <dbReference type="ARBA" id="ARBA00022452"/>
    </source>
</evidence>
<dbReference type="Gene3D" id="2.60.40.1120">
    <property type="entry name" value="Carboxypeptidase-like, regulatory domain"/>
    <property type="match status" value="1"/>
</dbReference>
<evidence type="ECO:0000259" key="9">
    <source>
        <dbReference type="Pfam" id="PF07715"/>
    </source>
</evidence>
<dbReference type="PROSITE" id="PS52016">
    <property type="entry name" value="TONB_DEPENDENT_REC_3"/>
    <property type="match status" value="1"/>
</dbReference>
<dbReference type="InterPro" id="IPR039426">
    <property type="entry name" value="TonB-dep_rcpt-like"/>
</dbReference>
<evidence type="ECO:0000256" key="5">
    <source>
        <dbReference type="ARBA" id="ARBA00023136"/>
    </source>
</evidence>
<keyword evidence="8" id="KW-0732">Signal</keyword>
<dbReference type="AlphaFoldDB" id="A0A6J4JFY0"/>
<keyword evidence="6 7" id="KW-0998">Cell outer membrane</keyword>
<evidence type="ECO:0000256" key="7">
    <source>
        <dbReference type="PROSITE-ProRule" id="PRU01360"/>
    </source>
</evidence>
<evidence type="ECO:0000256" key="1">
    <source>
        <dbReference type="ARBA" id="ARBA00004571"/>
    </source>
</evidence>
<accession>A0A6J4JFY0</accession>
<dbReference type="SUPFAM" id="SSF56935">
    <property type="entry name" value="Porins"/>
    <property type="match status" value="1"/>
</dbReference>
<proteinExistence type="inferred from homology"/>
<reference evidence="10" key="1">
    <citation type="submission" date="2020-02" db="EMBL/GenBank/DDBJ databases">
        <authorList>
            <person name="Meier V. D."/>
        </authorList>
    </citation>
    <scope>NUCLEOTIDE SEQUENCE</scope>
    <source>
        <strain evidence="10">AVDCRST_MAG56</strain>
    </source>
</reference>
<protein>
    <submittedName>
        <fullName evidence="10">Outer membrane TonB-dependent transporter, utilization system for glycans and polysaccharides (PUL), SusC family</fullName>
    </submittedName>
</protein>
<dbReference type="NCBIfam" id="TIGR04056">
    <property type="entry name" value="OMP_RagA_SusC"/>
    <property type="match status" value="1"/>
</dbReference>
<dbReference type="Pfam" id="PF07715">
    <property type="entry name" value="Plug"/>
    <property type="match status" value="1"/>
</dbReference>
<evidence type="ECO:0000256" key="4">
    <source>
        <dbReference type="ARBA" id="ARBA00022692"/>
    </source>
</evidence>
<comment type="subcellular location">
    <subcellularLocation>
        <location evidence="1 7">Cell outer membrane</location>
        <topology evidence="1 7">Multi-pass membrane protein</topology>
    </subcellularLocation>
</comment>
<dbReference type="NCBIfam" id="TIGR04057">
    <property type="entry name" value="SusC_RagA_signa"/>
    <property type="match status" value="1"/>
</dbReference>
<dbReference type="EMBL" id="CADCTQ010000296">
    <property type="protein sequence ID" value="CAA9277909.1"/>
    <property type="molecule type" value="Genomic_DNA"/>
</dbReference>
<dbReference type="SUPFAM" id="SSF49464">
    <property type="entry name" value="Carboxypeptidase regulatory domain-like"/>
    <property type="match status" value="1"/>
</dbReference>
<evidence type="ECO:0000256" key="2">
    <source>
        <dbReference type="ARBA" id="ARBA00022448"/>
    </source>
</evidence>
<feature type="signal peptide" evidence="8">
    <location>
        <begin position="1"/>
        <end position="21"/>
    </location>
</feature>
<dbReference type="InterPro" id="IPR023997">
    <property type="entry name" value="TonB-dep_OMP_SusC/RagA_CS"/>
</dbReference>
<evidence type="ECO:0000256" key="6">
    <source>
        <dbReference type="ARBA" id="ARBA00023237"/>
    </source>
</evidence>
<dbReference type="InterPro" id="IPR012910">
    <property type="entry name" value="Plug_dom"/>
</dbReference>
<dbReference type="InterPro" id="IPR037066">
    <property type="entry name" value="Plug_dom_sf"/>
</dbReference>
<dbReference type="InterPro" id="IPR023996">
    <property type="entry name" value="TonB-dep_OMP_SusC/RagA"/>
</dbReference>
<keyword evidence="3 7" id="KW-1134">Transmembrane beta strand</keyword>
<dbReference type="InterPro" id="IPR008969">
    <property type="entry name" value="CarboxyPept-like_regulatory"/>
</dbReference>